<dbReference type="EMBL" id="ML993584">
    <property type="protein sequence ID" value="KAF2171049.1"/>
    <property type="molecule type" value="Genomic_DNA"/>
</dbReference>
<organism evidence="2 3">
    <name type="scientific">Zasmidium cellare ATCC 36951</name>
    <dbReference type="NCBI Taxonomy" id="1080233"/>
    <lineage>
        <taxon>Eukaryota</taxon>
        <taxon>Fungi</taxon>
        <taxon>Dikarya</taxon>
        <taxon>Ascomycota</taxon>
        <taxon>Pezizomycotina</taxon>
        <taxon>Dothideomycetes</taxon>
        <taxon>Dothideomycetidae</taxon>
        <taxon>Mycosphaerellales</taxon>
        <taxon>Mycosphaerellaceae</taxon>
        <taxon>Zasmidium</taxon>
    </lineage>
</organism>
<dbReference type="Proteomes" id="UP000799537">
    <property type="component" value="Unassembled WGS sequence"/>
</dbReference>
<keyword evidence="3" id="KW-1185">Reference proteome</keyword>
<dbReference type="AlphaFoldDB" id="A0A6A6CZ09"/>
<feature type="region of interest" description="Disordered" evidence="1">
    <location>
        <begin position="123"/>
        <end position="151"/>
    </location>
</feature>
<name>A0A6A6CZ09_ZASCE</name>
<evidence type="ECO:0000313" key="3">
    <source>
        <dbReference type="Proteomes" id="UP000799537"/>
    </source>
</evidence>
<dbReference type="CDD" id="cd12148">
    <property type="entry name" value="fungal_TF_MHR"/>
    <property type="match status" value="1"/>
</dbReference>
<sequence>MSGGSYVPMQDTMQQMLQPWSTVVPDHYANPNAYWGPSHTLAAFSQPCFPEGIFDHSTTFSIDQHYQNIPFPANQDFDNTEGLSKPKKARAIQWMSTHASGLSVLAEKIDKFEFLLQKAEHLHSRTEAPLHPKQSSREHETQGSCQGSHETHARSAWLPVTQWPKAEDCAPLRLRPNEPVQNSIKEDAVHPEEDLKHLQYISAPLQPNSAMAVDLDITKIGSIFNSFLDHLDIFHSFLDQEYMRAVFHRFIERHGRSRNYPGYSISSYRPDEGRPLKRRRTHIGSSECEQASIERSPTSAMILLALAIGEITTQREPLSSTSEPLAPFTYSQEHESLRLIPGIGYFAAAMSIIGDYMDGNELIHAQIFLLAGLYKAQLARTREASSWYSMSGRVLTHLISRRHLFDENESVTSTQGIEQKTFHAIQPYRSSQDDLILRAAWACLQLEDELLPELRLPQSRLERLREIILLPIPAARGSCTKQNKLPGAETDEYRRLIYTAQLQLWRKFDRIKAFLRSDAVHMLGEDVPQLFEHHAESLQRWRSQLPPAVQWDDQGQPSNDVLHAQLRHFYWKAKTTILLPFLYYTFHNDKTVGRNEGTGSDKIHRGDTDTKWHILGAVGNLARTSGDEEVLRLAELCIEAIKQSLAAYTGISTRLVVSNIQSDAHGQFESLILLVAASQSERLSQLVPTEDLQQTLEDVLCFLRELSPISPTAAADRNVLEGLGKALGLLR</sequence>
<dbReference type="PANTHER" id="PTHR47785">
    <property type="entry name" value="ZN(II)2CYS6 TRANSCRIPTION FACTOR (EUROFUNG)-RELATED-RELATED"/>
    <property type="match status" value="1"/>
</dbReference>
<evidence type="ECO:0000313" key="2">
    <source>
        <dbReference type="EMBL" id="KAF2171049.1"/>
    </source>
</evidence>
<evidence type="ECO:0000256" key="1">
    <source>
        <dbReference type="SAM" id="MobiDB-lite"/>
    </source>
</evidence>
<dbReference type="RefSeq" id="XP_033671938.1">
    <property type="nucleotide sequence ID" value="XM_033811758.1"/>
</dbReference>
<feature type="compositionally biased region" description="Basic and acidic residues" evidence="1">
    <location>
        <begin position="123"/>
        <end position="141"/>
    </location>
</feature>
<protein>
    <recommendedName>
        <fullName evidence="4">Transcription factor domain-containing protein</fullName>
    </recommendedName>
</protein>
<dbReference type="PANTHER" id="PTHR47785:SF4">
    <property type="entry name" value="ZN(II)2CYS6 TRANSCRIPTION FACTOR (EUROFUNG)"/>
    <property type="match status" value="1"/>
</dbReference>
<evidence type="ECO:0008006" key="4">
    <source>
        <dbReference type="Google" id="ProtNLM"/>
    </source>
</evidence>
<gene>
    <name evidence="2" type="ORF">M409DRAFT_51276</name>
</gene>
<dbReference type="OrthoDB" id="2740448at2759"/>
<accession>A0A6A6CZ09</accession>
<dbReference type="GeneID" id="54565030"/>
<dbReference type="InterPro" id="IPR053181">
    <property type="entry name" value="EcdB-like_regulator"/>
</dbReference>
<proteinExistence type="predicted"/>
<reference evidence="2" key="1">
    <citation type="journal article" date="2020" name="Stud. Mycol.">
        <title>101 Dothideomycetes genomes: a test case for predicting lifestyles and emergence of pathogens.</title>
        <authorList>
            <person name="Haridas S."/>
            <person name="Albert R."/>
            <person name="Binder M."/>
            <person name="Bloem J."/>
            <person name="Labutti K."/>
            <person name="Salamov A."/>
            <person name="Andreopoulos B."/>
            <person name="Baker S."/>
            <person name="Barry K."/>
            <person name="Bills G."/>
            <person name="Bluhm B."/>
            <person name="Cannon C."/>
            <person name="Castanera R."/>
            <person name="Culley D."/>
            <person name="Daum C."/>
            <person name="Ezra D."/>
            <person name="Gonzalez J."/>
            <person name="Henrissat B."/>
            <person name="Kuo A."/>
            <person name="Liang C."/>
            <person name="Lipzen A."/>
            <person name="Lutzoni F."/>
            <person name="Magnuson J."/>
            <person name="Mondo S."/>
            <person name="Nolan M."/>
            <person name="Ohm R."/>
            <person name="Pangilinan J."/>
            <person name="Park H.-J."/>
            <person name="Ramirez L."/>
            <person name="Alfaro M."/>
            <person name="Sun H."/>
            <person name="Tritt A."/>
            <person name="Yoshinaga Y."/>
            <person name="Zwiers L.-H."/>
            <person name="Turgeon B."/>
            <person name="Goodwin S."/>
            <person name="Spatafora J."/>
            <person name="Crous P."/>
            <person name="Grigoriev I."/>
        </authorList>
    </citation>
    <scope>NUCLEOTIDE SEQUENCE</scope>
    <source>
        <strain evidence="2">ATCC 36951</strain>
    </source>
</reference>